<dbReference type="SMART" id="SM00382">
    <property type="entry name" value="AAA"/>
    <property type="match status" value="2"/>
</dbReference>
<dbReference type="InterPro" id="IPR003439">
    <property type="entry name" value="ABC_transporter-like_ATP-bd"/>
</dbReference>
<dbReference type="Pfam" id="PF00005">
    <property type="entry name" value="ABC_tran"/>
    <property type="match status" value="2"/>
</dbReference>
<dbReference type="GO" id="GO:0016887">
    <property type="term" value="F:ATP hydrolysis activity"/>
    <property type="evidence" value="ECO:0007669"/>
    <property type="project" value="InterPro"/>
</dbReference>
<organism evidence="6 7">
    <name type="scientific">Candidatus Harrisonbacteria bacterium CG10_big_fil_rev_8_21_14_0_10_49_15</name>
    <dbReference type="NCBI Taxonomy" id="1974587"/>
    <lineage>
        <taxon>Bacteria</taxon>
        <taxon>Candidatus Harrisoniibacteriota</taxon>
    </lineage>
</organism>
<evidence type="ECO:0000256" key="2">
    <source>
        <dbReference type="ARBA" id="ARBA00022741"/>
    </source>
</evidence>
<dbReference type="InterPro" id="IPR027417">
    <property type="entry name" value="P-loop_NTPase"/>
</dbReference>
<keyword evidence="3" id="KW-0067">ATP-binding</keyword>
<dbReference type="Proteomes" id="UP000229526">
    <property type="component" value="Unassembled WGS sequence"/>
</dbReference>
<feature type="coiled-coil region" evidence="4">
    <location>
        <begin position="215"/>
        <end position="277"/>
    </location>
</feature>
<feature type="domain" description="ABC transporter" evidence="5">
    <location>
        <begin position="8"/>
        <end position="224"/>
    </location>
</feature>
<proteinExistence type="predicted"/>
<evidence type="ECO:0000256" key="4">
    <source>
        <dbReference type="SAM" id="Coils"/>
    </source>
</evidence>
<dbReference type="InterPro" id="IPR050611">
    <property type="entry name" value="ABCF"/>
</dbReference>
<evidence type="ECO:0000259" key="5">
    <source>
        <dbReference type="PROSITE" id="PS50893"/>
    </source>
</evidence>
<protein>
    <recommendedName>
        <fullName evidence="5">ABC transporter domain-containing protein</fullName>
    </recommendedName>
</protein>
<dbReference type="InterPro" id="IPR003593">
    <property type="entry name" value="AAA+_ATPase"/>
</dbReference>
<comment type="caution">
    <text evidence="6">The sequence shown here is derived from an EMBL/GenBank/DDBJ whole genome shotgun (WGS) entry which is preliminary data.</text>
</comment>
<dbReference type="SUPFAM" id="SSF52540">
    <property type="entry name" value="P-loop containing nucleoside triphosphate hydrolases"/>
    <property type="match status" value="2"/>
</dbReference>
<dbReference type="PANTHER" id="PTHR19211:SF14">
    <property type="entry name" value="ATP-BINDING CASSETTE SUB-FAMILY F MEMBER 1"/>
    <property type="match status" value="1"/>
</dbReference>
<evidence type="ECO:0000256" key="3">
    <source>
        <dbReference type="ARBA" id="ARBA00022840"/>
    </source>
</evidence>
<name>A0A2H0UM81_9BACT</name>
<keyword evidence="2" id="KW-0547">Nucleotide-binding</keyword>
<evidence type="ECO:0000313" key="7">
    <source>
        <dbReference type="Proteomes" id="UP000229526"/>
    </source>
</evidence>
<dbReference type="PROSITE" id="PS50893">
    <property type="entry name" value="ABC_TRANSPORTER_2"/>
    <property type="match status" value="2"/>
</dbReference>
<dbReference type="PROSITE" id="PS00211">
    <property type="entry name" value="ABC_TRANSPORTER_1"/>
    <property type="match status" value="1"/>
</dbReference>
<dbReference type="InterPro" id="IPR017871">
    <property type="entry name" value="ABC_transporter-like_CS"/>
</dbReference>
<feature type="domain" description="ABC transporter" evidence="5">
    <location>
        <begin position="297"/>
        <end position="483"/>
    </location>
</feature>
<keyword evidence="4" id="KW-0175">Coiled coil</keyword>
<keyword evidence="1" id="KW-0677">Repeat</keyword>
<sequence length="484" mass="54509">MSKGDVIVRFNKVSFDFGHNKPILEEADFSVRRGAKITLMGQNGAGKSTLFQLITGELIPEEGRITVVDGMTVATARQVIDRDQLELTVREFFESVFTEKVYDIDPRIDKVLDVVNLTADHERVLKTFSGGQQARLLLAQALIQDSDILLLDEPTNNLDKAGIAHLTKFLQDYEKTCIVISHDAEFLNSFTEGVLYLDIFTQTIEQYTGNYFDVVAEITKRVERERRENARLAKDIAHRKEQAGFFAQKGGHMRDVARKMREKIEELEEDIVDTRREDKTIRKFHIPTQEEISGDILELKSVSILKGSKPVNKKVNIILKKKDRLLLKGPNGIGKTTLLERLASGHAKGEHVPANVRIGYYRQDFSTLDFDQTVYKALANVIMSGSEQELRSHAAGFLLDDQILKTKIGSLSEGQKGLVAFAQIVLQRPGLLILDEPTNHINFRHIPVIAAALDRFEGAMVLVSHVPDFVSQIKITQTLDMETL</sequence>
<dbReference type="GO" id="GO:0005524">
    <property type="term" value="F:ATP binding"/>
    <property type="evidence" value="ECO:0007669"/>
    <property type="project" value="UniProtKB-KW"/>
</dbReference>
<dbReference type="CDD" id="cd03221">
    <property type="entry name" value="ABCF_EF-3"/>
    <property type="match status" value="1"/>
</dbReference>
<dbReference type="Gene3D" id="3.40.50.300">
    <property type="entry name" value="P-loop containing nucleotide triphosphate hydrolases"/>
    <property type="match status" value="2"/>
</dbReference>
<accession>A0A2H0UM81</accession>
<evidence type="ECO:0000256" key="1">
    <source>
        <dbReference type="ARBA" id="ARBA00022737"/>
    </source>
</evidence>
<dbReference type="PANTHER" id="PTHR19211">
    <property type="entry name" value="ATP-BINDING TRANSPORT PROTEIN-RELATED"/>
    <property type="match status" value="1"/>
</dbReference>
<evidence type="ECO:0000313" key="6">
    <source>
        <dbReference type="EMBL" id="PIR87488.1"/>
    </source>
</evidence>
<reference evidence="7" key="1">
    <citation type="submission" date="2017-09" db="EMBL/GenBank/DDBJ databases">
        <title>Depth-based differentiation of microbial function through sediment-hosted aquifers and enrichment of novel symbionts in the deep terrestrial subsurface.</title>
        <authorList>
            <person name="Probst A.J."/>
            <person name="Ladd B."/>
            <person name="Jarett J.K."/>
            <person name="Geller-Mcgrath D.E."/>
            <person name="Sieber C.M.K."/>
            <person name="Emerson J.B."/>
            <person name="Anantharaman K."/>
            <person name="Thomas B.C."/>
            <person name="Malmstrom R."/>
            <person name="Stieglmeier M."/>
            <person name="Klingl A."/>
            <person name="Woyke T."/>
            <person name="Ryan C.M."/>
            <person name="Banfield J.F."/>
        </authorList>
    </citation>
    <scope>NUCLEOTIDE SEQUENCE [LARGE SCALE GENOMIC DNA]</scope>
</reference>
<dbReference type="EMBL" id="PFBD01000001">
    <property type="protein sequence ID" value="PIR87488.1"/>
    <property type="molecule type" value="Genomic_DNA"/>
</dbReference>
<dbReference type="AlphaFoldDB" id="A0A2H0UM81"/>
<gene>
    <name evidence="6" type="ORF">COU11_00015</name>
</gene>